<sequence>MQNNIRSSDQVVVYFSSKMGSMVRMVENGVEVVSKRRRKNRGP</sequence>
<protein>
    <submittedName>
        <fullName evidence="1">Uncharacterized protein</fullName>
    </submittedName>
</protein>
<name>A0A9K3IWV6_HELAN</name>
<dbReference type="Gramene" id="mRNA:HanXRQr2_Chr05g0195801">
    <property type="protein sequence ID" value="mRNA:HanXRQr2_Chr05g0195801"/>
    <property type="gene ID" value="HanXRQr2_Chr05g0195801"/>
</dbReference>
<reference evidence="1" key="2">
    <citation type="submission" date="2020-06" db="EMBL/GenBank/DDBJ databases">
        <title>Helianthus annuus Genome sequencing and assembly Release 2.</title>
        <authorList>
            <person name="Gouzy J."/>
            <person name="Langlade N."/>
            <person name="Munos S."/>
        </authorList>
    </citation>
    <scope>NUCLEOTIDE SEQUENCE</scope>
    <source>
        <tissue evidence="1">Leaves</tissue>
    </source>
</reference>
<reference evidence="1" key="1">
    <citation type="journal article" date="2017" name="Nature">
        <title>The sunflower genome provides insights into oil metabolism, flowering and Asterid evolution.</title>
        <authorList>
            <person name="Badouin H."/>
            <person name="Gouzy J."/>
            <person name="Grassa C.J."/>
            <person name="Murat F."/>
            <person name="Staton S.E."/>
            <person name="Cottret L."/>
            <person name="Lelandais-Briere C."/>
            <person name="Owens G.L."/>
            <person name="Carrere S."/>
            <person name="Mayjonade B."/>
            <person name="Legrand L."/>
            <person name="Gill N."/>
            <person name="Kane N.C."/>
            <person name="Bowers J.E."/>
            <person name="Hubner S."/>
            <person name="Bellec A."/>
            <person name="Berard A."/>
            <person name="Berges H."/>
            <person name="Blanchet N."/>
            <person name="Boniface M.C."/>
            <person name="Brunel D."/>
            <person name="Catrice O."/>
            <person name="Chaidir N."/>
            <person name="Claudel C."/>
            <person name="Donnadieu C."/>
            <person name="Faraut T."/>
            <person name="Fievet G."/>
            <person name="Helmstetter N."/>
            <person name="King M."/>
            <person name="Knapp S.J."/>
            <person name="Lai Z."/>
            <person name="Le Paslier M.C."/>
            <person name="Lippi Y."/>
            <person name="Lorenzon L."/>
            <person name="Mandel J.R."/>
            <person name="Marage G."/>
            <person name="Marchand G."/>
            <person name="Marquand E."/>
            <person name="Bret-Mestries E."/>
            <person name="Morien E."/>
            <person name="Nambeesan S."/>
            <person name="Nguyen T."/>
            <person name="Pegot-Espagnet P."/>
            <person name="Pouilly N."/>
            <person name="Raftis F."/>
            <person name="Sallet E."/>
            <person name="Schiex T."/>
            <person name="Thomas J."/>
            <person name="Vandecasteele C."/>
            <person name="Vares D."/>
            <person name="Vear F."/>
            <person name="Vautrin S."/>
            <person name="Crespi M."/>
            <person name="Mangin B."/>
            <person name="Burke J.M."/>
            <person name="Salse J."/>
            <person name="Munos S."/>
            <person name="Vincourt P."/>
            <person name="Rieseberg L.H."/>
            <person name="Langlade N.B."/>
        </authorList>
    </citation>
    <scope>NUCLEOTIDE SEQUENCE</scope>
    <source>
        <tissue evidence="1">Leaves</tissue>
    </source>
</reference>
<comment type="caution">
    <text evidence="1">The sequence shown here is derived from an EMBL/GenBank/DDBJ whole genome shotgun (WGS) entry which is preliminary data.</text>
</comment>
<dbReference type="EMBL" id="MNCJ02000320">
    <property type="protein sequence ID" value="KAF5804329.1"/>
    <property type="molecule type" value="Genomic_DNA"/>
</dbReference>
<dbReference type="AlphaFoldDB" id="A0A9K3IWV6"/>
<gene>
    <name evidence="1" type="ORF">HanXRQr2_Chr05g0195801</name>
</gene>
<accession>A0A9K3IWV6</accession>
<organism evidence="1 2">
    <name type="scientific">Helianthus annuus</name>
    <name type="common">Common sunflower</name>
    <dbReference type="NCBI Taxonomy" id="4232"/>
    <lineage>
        <taxon>Eukaryota</taxon>
        <taxon>Viridiplantae</taxon>
        <taxon>Streptophyta</taxon>
        <taxon>Embryophyta</taxon>
        <taxon>Tracheophyta</taxon>
        <taxon>Spermatophyta</taxon>
        <taxon>Magnoliopsida</taxon>
        <taxon>eudicotyledons</taxon>
        <taxon>Gunneridae</taxon>
        <taxon>Pentapetalae</taxon>
        <taxon>asterids</taxon>
        <taxon>campanulids</taxon>
        <taxon>Asterales</taxon>
        <taxon>Asteraceae</taxon>
        <taxon>Asteroideae</taxon>
        <taxon>Heliantheae alliance</taxon>
        <taxon>Heliantheae</taxon>
        <taxon>Helianthus</taxon>
    </lineage>
</organism>
<evidence type="ECO:0000313" key="2">
    <source>
        <dbReference type="Proteomes" id="UP000215914"/>
    </source>
</evidence>
<dbReference type="Proteomes" id="UP000215914">
    <property type="component" value="Unassembled WGS sequence"/>
</dbReference>
<proteinExistence type="predicted"/>
<keyword evidence="2" id="KW-1185">Reference proteome</keyword>
<evidence type="ECO:0000313" key="1">
    <source>
        <dbReference type="EMBL" id="KAF5804329.1"/>
    </source>
</evidence>